<dbReference type="AlphaFoldDB" id="A0A4Y2QDQ6"/>
<keyword evidence="2" id="KW-0812">Transmembrane</keyword>
<protein>
    <submittedName>
        <fullName evidence="3">Uncharacterized protein</fullName>
    </submittedName>
</protein>
<sequence length="1091" mass="126788">MFVCIIPEGGVIKKLQRQQLVNRYNKRSRSETYAAKNIQRKTSPTAVTMVVLYDFINTEDTDHGSRNIKNTPLTFAKAKRTLKNSDAYKSKRNLYMNYTPFHRNSKRSLLQRNNQKDFHRKQRDQTIVKYFHVPKKNRGKKKLHHKAIPAEYTTVEIEVESTDLETEDSSMYTIPNDDPTLQKHTKKKHHKINHKFYTTLEAETIVGDGETEISSTYDITDNHGSENTKKNLDKTWKKGHDLENSFADDFIAALKSKLTSQHSTESTSESEDSILIQKEQETDFQKPAPTTEDIKAVSEDAIIVKKEQEIFESQEGPLNTREASKLNDMSLESFVTQNNEYDRSRVIEMPNLSAIHFNARTKKDINSVGYKNTIKSINSNSKKAYSRKTDEFTKFIKKLEKETSSYIDFVTLVNENSESSSYDITSQIYNTNDDYFSSTNSYNNVIGKSTTAVLESHNISEFSEDNHYQKDDESLDYDTINLEFRSSSTSGYPENISENKELPINNRNTEFTKTFEENTAHMAVKSPNVMVSTKDDSEYDAETTESTLPTYLDYPLLKNKNSASKVNSTDAKCLKSENRVIETSGNSGYIDDERSKTTTHVNNRITIMDVPGRKTIDQKLHYRNISRNGSTSKGIIKPQRNTNFSFKNPFKILKPIETKNRKMGNRKLRTSTKKNVMKKIRIQKANSNTDLKNFELKNDTRKSYLKKIRLNLDCFFNVFKFFTDNHTNTGYRYNLKNDPKGAEVVEIVEKMNDYHKSLRHPAINLHTFAIGIIFGVIFCILLTIIAIYLTRKDAIQKHLQPLENEKDFNWRDSAKVRKHYANHSFSYKEELKKLIRIPSGSDSENKEIKSPSSTKAKTEQFKAYLSSISAENEWLSTYEKHKKKQHRRNWFQRFLELSCVQNIVQILKRLRAMNIRKRRCKRNNYYDSDTSWKSTRRNSLTSLCNKASPKIKRKETEKRHFFPESLKSFFSADETNSEDELLNEKRIHLIDLTPKMNDLKERNIPRDMVDPSSQHMRKEVSTPKKHITTMNKHRKRDNIAKAEIERISGFPSKNNSYTLLNEIKKAIDRAEKNISFPEPLPLSSTELWKPL</sequence>
<name>A0A4Y2QDQ6_ARAVE</name>
<reference evidence="3 4" key="1">
    <citation type="journal article" date="2019" name="Sci. Rep.">
        <title>Orb-weaving spider Araneus ventricosus genome elucidates the spidroin gene catalogue.</title>
        <authorList>
            <person name="Kono N."/>
            <person name="Nakamura H."/>
            <person name="Ohtoshi R."/>
            <person name="Moran D.A.P."/>
            <person name="Shinohara A."/>
            <person name="Yoshida Y."/>
            <person name="Fujiwara M."/>
            <person name="Mori M."/>
            <person name="Tomita M."/>
            <person name="Arakawa K."/>
        </authorList>
    </citation>
    <scope>NUCLEOTIDE SEQUENCE [LARGE SCALE GENOMIC DNA]</scope>
</reference>
<feature type="transmembrane region" description="Helical" evidence="2">
    <location>
        <begin position="768"/>
        <end position="789"/>
    </location>
</feature>
<gene>
    <name evidence="3" type="ORF">AVEN_138920_1</name>
</gene>
<dbReference type="Proteomes" id="UP000499080">
    <property type="component" value="Unassembled WGS sequence"/>
</dbReference>
<evidence type="ECO:0000313" key="3">
    <source>
        <dbReference type="EMBL" id="GBN61604.1"/>
    </source>
</evidence>
<accession>A0A4Y2QDQ6</accession>
<keyword evidence="2" id="KW-1133">Transmembrane helix</keyword>
<evidence type="ECO:0000256" key="2">
    <source>
        <dbReference type="SAM" id="Phobius"/>
    </source>
</evidence>
<organism evidence="3 4">
    <name type="scientific">Araneus ventricosus</name>
    <name type="common">Orbweaver spider</name>
    <name type="synonym">Epeira ventricosa</name>
    <dbReference type="NCBI Taxonomy" id="182803"/>
    <lineage>
        <taxon>Eukaryota</taxon>
        <taxon>Metazoa</taxon>
        <taxon>Ecdysozoa</taxon>
        <taxon>Arthropoda</taxon>
        <taxon>Chelicerata</taxon>
        <taxon>Arachnida</taxon>
        <taxon>Araneae</taxon>
        <taxon>Araneomorphae</taxon>
        <taxon>Entelegynae</taxon>
        <taxon>Araneoidea</taxon>
        <taxon>Araneidae</taxon>
        <taxon>Araneus</taxon>
    </lineage>
</organism>
<dbReference type="EMBL" id="BGPR01013658">
    <property type="protein sequence ID" value="GBN61604.1"/>
    <property type="molecule type" value="Genomic_DNA"/>
</dbReference>
<comment type="caution">
    <text evidence="3">The sequence shown here is derived from an EMBL/GenBank/DDBJ whole genome shotgun (WGS) entry which is preliminary data.</text>
</comment>
<evidence type="ECO:0000313" key="4">
    <source>
        <dbReference type="Proteomes" id="UP000499080"/>
    </source>
</evidence>
<keyword evidence="4" id="KW-1185">Reference proteome</keyword>
<keyword evidence="2" id="KW-0472">Membrane</keyword>
<evidence type="ECO:0000256" key="1">
    <source>
        <dbReference type="SAM" id="MobiDB-lite"/>
    </source>
</evidence>
<proteinExistence type="predicted"/>
<feature type="region of interest" description="Disordered" evidence="1">
    <location>
        <begin position="166"/>
        <end position="187"/>
    </location>
</feature>